<dbReference type="EMBL" id="PDNB01000184">
    <property type="protein sequence ID" value="PGH00567.1"/>
    <property type="molecule type" value="Genomic_DNA"/>
</dbReference>
<evidence type="ECO:0000256" key="1">
    <source>
        <dbReference type="ARBA" id="ARBA00007664"/>
    </source>
</evidence>
<dbReference type="Proteomes" id="UP000223968">
    <property type="component" value="Unassembled WGS sequence"/>
</dbReference>
<accession>A0A2B7WVI7</accession>
<dbReference type="EC" id="3.4.21.-" evidence="7"/>
<evidence type="ECO:0000259" key="8">
    <source>
        <dbReference type="Pfam" id="PF00089"/>
    </source>
</evidence>
<dbReference type="InterPro" id="IPR050966">
    <property type="entry name" value="Glutamyl_endopeptidase"/>
</dbReference>
<evidence type="ECO:0000313" key="10">
    <source>
        <dbReference type="Proteomes" id="UP000223968"/>
    </source>
</evidence>
<dbReference type="PANTHER" id="PTHR15462:SF8">
    <property type="entry name" value="SERINE PROTEASE"/>
    <property type="match status" value="1"/>
</dbReference>
<name>A0A2B7WVI7_9EURO</name>
<organism evidence="9 10">
    <name type="scientific">Helicocarpus griseus UAMH5409</name>
    <dbReference type="NCBI Taxonomy" id="1447875"/>
    <lineage>
        <taxon>Eukaryota</taxon>
        <taxon>Fungi</taxon>
        <taxon>Dikarya</taxon>
        <taxon>Ascomycota</taxon>
        <taxon>Pezizomycotina</taxon>
        <taxon>Eurotiomycetes</taxon>
        <taxon>Eurotiomycetidae</taxon>
        <taxon>Onygenales</taxon>
        <taxon>Ajellomycetaceae</taxon>
        <taxon>Helicocarpus</taxon>
    </lineage>
</organism>
<dbReference type="InterPro" id="IPR043504">
    <property type="entry name" value="Peptidase_S1_PA_chymotrypsin"/>
</dbReference>
<dbReference type="AlphaFoldDB" id="A0A2B7WVI7"/>
<feature type="signal peptide" evidence="7">
    <location>
        <begin position="1"/>
        <end position="21"/>
    </location>
</feature>
<keyword evidence="10" id="KW-1185">Reference proteome</keyword>
<comment type="similarity">
    <text evidence="1">Belongs to the peptidase S1 family.</text>
</comment>
<dbReference type="PANTHER" id="PTHR15462">
    <property type="entry name" value="SERINE PROTEASE"/>
    <property type="match status" value="1"/>
</dbReference>
<dbReference type="GO" id="GO:0004252">
    <property type="term" value="F:serine-type endopeptidase activity"/>
    <property type="evidence" value="ECO:0007669"/>
    <property type="project" value="InterPro"/>
</dbReference>
<dbReference type="PROSITE" id="PS00134">
    <property type="entry name" value="TRYPSIN_HIS"/>
    <property type="match status" value="1"/>
</dbReference>
<dbReference type="Gene3D" id="2.40.10.10">
    <property type="entry name" value="Trypsin-like serine proteases"/>
    <property type="match status" value="2"/>
</dbReference>
<sequence>MHSFHPAILSIVCLILTLVPAIPLAEDPKKQCRGPFTVPRLDSDELIQVNQDRIASSSFWDTRDDTLDTSIDADSGGTLGYCPNHTTLPENYYPNLIPWAAKNADRLSTLNPDNTGLYYRDQVVSLTTYPWNTIGRVTINRSKNDKGGWCTGSLVGRNLMLTASHCFPWGYGRDRWMRFAPGYGNGSEPYGSSYISQCRGVKNIFNVTGIDYVICHLCEPLGDLTGWMGTKWWRDADNYLSREWRSSGYPTDSFEGGEQMLLSNISLIDVDFHGRLGRELETRLFATPGWSGGPMWEYIDGEPTIVGVCSGGEKDCREETGGCNGVTDSNSYHDVFAAGRLMTYLVAYGMTHWLTRA</sequence>
<dbReference type="OrthoDB" id="10037376at2759"/>
<feature type="domain" description="Peptidase S1" evidence="8">
    <location>
        <begin position="139"/>
        <end position="323"/>
    </location>
</feature>
<evidence type="ECO:0000313" key="9">
    <source>
        <dbReference type="EMBL" id="PGH00567.1"/>
    </source>
</evidence>
<keyword evidence="5 7" id="KW-0378">Hydrolase</keyword>
<evidence type="ECO:0000256" key="3">
    <source>
        <dbReference type="ARBA" id="ARBA00022670"/>
    </source>
</evidence>
<gene>
    <name evidence="9" type="ORF">AJ79_08170</name>
</gene>
<dbReference type="SUPFAM" id="SSF50494">
    <property type="entry name" value="Trypsin-like serine proteases"/>
    <property type="match status" value="1"/>
</dbReference>
<dbReference type="PRINTS" id="PR00839">
    <property type="entry name" value="V8PROTEASE"/>
</dbReference>
<evidence type="ECO:0000256" key="6">
    <source>
        <dbReference type="ARBA" id="ARBA00022825"/>
    </source>
</evidence>
<dbReference type="InterPro" id="IPR008256">
    <property type="entry name" value="Peptidase_S1B"/>
</dbReference>
<keyword evidence="6 7" id="KW-0720">Serine protease</keyword>
<reference evidence="9 10" key="1">
    <citation type="submission" date="2017-10" db="EMBL/GenBank/DDBJ databases">
        <title>Comparative genomics in systemic dimorphic fungi from Ajellomycetaceae.</title>
        <authorList>
            <person name="Munoz J.F."/>
            <person name="Mcewen J.G."/>
            <person name="Clay O.K."/>
            <person name="Cuomo C.A."/>
        </authorList>
    </citation>
    <scope>NUCLEOTIDE SEQUENCE [LARGE SCALE GENOMIC DNA]</scope>
    <source>
        <strain evidence="9 10">UAMH5409</strain>
    </source>
</reference>
<evidence type="ECO:0000256" key="2">
    <source>
        <dbReference type="ARBA" id="ARBA00008764"/>
    </source>
</evidence>
<dbReference type="InterPro" id="IPR009003">
    <property type="entry name" value="Peptidase_S1_PA"/>
</dbReference>
<dbReference type="Pfam" id="PF00089">
    <property type="entry name" value="Trypsin"/>
    <property type="match status" value="1"/>
</dbReference>
<evidence type="ECO:0000256" key="5">
    <source>
        <dbReference type="ARBA" id="ARBA00022801"/>
    </source>
</evidence>
<evidence type="ECO:0000256" key="7">
    <source>
        <dbReference type="RuleBase" id="RU004296"/>
    </source>
</evidence>
<dbReference type="InterPro" id="IPR018114">
    <property type="entry name" value="TRYPSIN_HIS"/>
</dbReference>
<keyword evidence="3 7" id="KW-0645">Protease</keyword>
<dbReference type="GO" id="GO:0006508">
    <property type="term" value="P:proteolysis"/>
    <property type="evidence" value="ECO:0007669"/>
    <property type="project" value="UniProtKB-KW"/>
</dbReference>
<comment type="similarity">
    <text evidence="2 7">Belongs to the peptidase S1B family.</text>
</comment>
<proteinExistence type="inferred from homology"/>
<evidence type="ECO:0000256" key="4">
    <source>
        <dbReference type="ARBA" id="ARBA00022729"/>
    </source>
</evidence>
<keyword evidence="4 7" id="KW-0732">Signal</keyword>
<dbReference type="InterPro" id="IPR001254">
    <property type="entry name" value="Trypsin_dom"/>
</dbReference>
<feature type="chain" id="PRO_5011811293" description="Serine protease" evidence="7">
    <location>
        <begin position="22"/>
        <end position="357"/>
    </location>
</feature>
<comment type="caution">
    <text evidence="9">The sequence shown here is derived from an EMBL/GenBank/DDBJ whole genome shotgun (WGS) entry which is preliminary data.</text>
</comment>
<protein>
    <recommendedName>
        <fullName evidence="7">Serine protease</fullName>
        <ecNumber evidence="7">3.4.21.-</ecNumber>
    </recommendedName>
</protein>